<organism evidence="3">
    <name type="scientific">Clastoptera arizonana</name>
    <name type="common">Arizona spittle bug</name>
    <dbReference type="NCBI Taxonomy" id="38151"/>
    <lineage>
        <taxon>Eukaryota</taxon>
        <taxon>Metazoa</taxon>
        <taxon>Ecdysozoa</taxon>
        <taxon>Arthropoda</taxon>
        <taxon>Hexapoda</taxon>
        <taxon>Insecta</taxon>
        <taxon>Pterygota</taxon>
        <taxon>Neoptera</taxon>
        <taxon>Paraneoptera</taxon>
        <taxon>Hemiptera</taxon>
        <taxon>Auchenorrhyncha</taxon>
        <taxon>Cercopoidea</taxon>
        <taxon>Clastopteridae</taxon>
        <taxon>Clastoptera</taxon>
    </lineage>
</organism>
<evidence type="ECO:0000313" key="3">
    <source>
        <dbReference type="EMBL" id="JAS12774.1"/>
    </source>
</evidence>
<accession>A0A1B6CH35</accession>
<evidence type="ECO:0000256" key="2">
    <source>
        <dbReference type="SAM" id="MobiDB-lite"/>
    </source>
</evidence>
<feature type="compositionally biased region" description="Basic and acidic residues" evidence="2">
    <location>
        <begin position="134"/>
        <end position="163"/>
    </location>
</feature>
<proteinExistence type="predicted"/>
<name>A0A1B6CH35_9HEMI</name>
<evidence type="ECO:0000256" key="1">
    <source>
        <dbReference type="SAM" id="Coils"/>
    </source>
</evidence>
<keyword evidence="1" id="KW-0175">Coiled coil</keyword>
<dbReference type="EMBL" id="GEDC01024524">
    <property type="protein sequence ID" value="JAS12774.1"/>
    <property type="molecule type" value="Transcribed_RNA"/>
</dbReference>
<feature type="compositionally biased region" description="Basic and acidic residues" evidence="2">
    <location>
        <begin position="175"/>
        <end position="187"/>
    </location>
</feature>
<protein>
    <submittedName>
        <fullName evidence="3">Uncharacterized protein</fullName>
    </submittedName>
</protein>
<gene>
    <name evidence="3" type="ORF">g.13532</name>
</gene>
<dbReference type="AlphaFoldDB" id="A0A1B6CH35"/>
<reference evidence="3" key="1">
    <citation type="submission" date="2015-12" db="EMBL/GenBank/DDBJ databases">
        <title>De novo transcriptome assembly of four potential Pierce s Disease insect vectors from Arizona vineyards.</title>
        <authorList>
            <person name="Tassone E.E."/>
        </authorList>
    </citation>
    <scope>NUCLEOTIDE SEQUENCE</scope>
</reference>
<feature type="region of interest" description="Disordered" evidence="2">
    <location>
        <begin position="129"/>
        <end position="187"/>
    </location>
</feature>
<feature type="non-terminal residue" evidence="3">
    <location>
        <position position="1"/>
    </location>
</feature>
<feature type="coiled-coil region" evidence="1">
    <location>
        <begin position="273"/>
        <end position="307"/>
    </location>
</feature>
<sequence>VNKQVIHYISLLKEWFVFVSEFLNMKSRIYFILIQCITCLFTGSFQRTLSNSDEYDNLANYDVKINDNVLQERNAMPLDVLKPSSENSPDTETSALESMHKLENEIDEVENVSTQEPKTSIENINVGYKNNTEVQEKTNELENRTSNENKSMEQDNKKSELENGGKGLKNNNGKIENRTENLKDGTMAHDNVTAVSENKTISLEVEDVSQNNSVRKNNKTLNLNQTDSSGTTKTKPKVKRLRFKSRLPRCRKNAWADMGSIFSEAIRVPWQCLQTVRKSSDDIKKEIAKEEEDAKREMEQLSEQKQSGGGFLNKIKRTYSNVVDRVKNIVFFKYTSKSVSTVGKCLLGKYRVVNRKLAKIIRDTTRCIF</sequence>